<dbReference type="EMBL" id="JAIZAY010000001">
    <property type="protein sequence ID" value="KAJ8051156.1"/>
    <property type="molecule type" value="Genomic_DNA"/>
</dbReference>
<reference evidence="1" key="1">
    <citation type="submission" date="2021-10" db="EMBL/GenBank/DDBJ databases">
        <title>Tropical sea cucumber genome reveals ecological adaptation and Cuvierian tubules defense mechanism.</title>
        <authorList>
            <person name="Chen T."/>
        </authorList>
    </citation>
    <scope>NUCLEOTIDE SEQUENCE</scope>
    <source>
        <strain evidence="1">Nanhai2018</strain>
        <tissue evidence="1">Muscle</tissue>
    </source>
</reference>
<dbReference type="Gene3D" id="2.60.40.10">
    <property type="entry name" value="Immunoglobulins"/>
    <property type="match status" value="1"/>
</dbReference>
<evidence type="ECO:0000313" key="1">
    <source>
        <dbReference type="EMBL" id="KAJ8051156.1"/>
    </source>
</evidence>
<gene>
    <name evidence="1" type="ORF">HOLleu_04618</name>
</gene>
<organism evidence="1 2">
    <name type="scientific">Holothuria leucospilota</name>
    <name type="common">Black long sea cucumber</name>
    <name type="synonym">Mertensiothuria leucospilota</name>
    <dbReference type="NCBI Taxonomy" id="206669"/>
    <lineage>
        <taxon>Eukaryota</taxon>
        <taxon>Metazoa</taxon>
        <taxon>Echinodermata</taxon>
        <taxon>Eleutherozoa</taxon>
        <taxon>Echinozoa</taxon>
        <taxon>Holothuroidea</taxon>
        <taxon>Aspidochirotacea</taxon>
        <taxon>Aspidochirotida</taxon>
        <taxon>Holothuriidae</taxon>
        <taxon>Holothuria</taxon>
    </lineage>
</organism>
<protein>
    <recommendedName>
        <fullName evidence="3">Ig-like domain-containing protein</fullName>
    </recommendedName>
</protein>
<dbReference type="Proteomes" id="UP001152320">
    <property type="component" value="Chromosome 1"/>
</dbReference>
<dbReference type="InterPro" id="IPR013783">
    <property type="entry name" value="Ig-like_fold"/>
</dbReference>
<comment type="caution">
    <text evidence="1">The sequence shown here is derived from an EMBL/GenBank/DDBJ whole genome shotgun (WGS) entry which is preliminary data.</text>
</comment>
<dbReference type="AlphaFoldDB" id="A0A9Q1CU10"/>
<accession>A0A9Q1CU10</accession>
<sequence>MAKVNISAQVCPLSDGVSDGATVYEIIIYVNPIPNYPVIEGCNHDKYCVLNVENKGNLTCSLYGIRPKVQLYWMAFKEEELISFKTQQRLVVEGKDTFDISLSSAYHSNFKSGDRVTVVCKVTSPDVALFDMATTIDLIFFGRY</sequence>
<name>A0A9Q1CU10_HOLLE</name>
<proteinExistence type="predicted"/>
<keyword evidence="2" id="KW-1185">Reference proteome</keyword>
<evidence type="ECO:0000313" key="2">
    <source>
        <dbReference type="Proteomes" id="UP001152320"/>
    </source>
</evidence>
<evidence type="ECO:0008006" key="3">
    <source>
        <dbReference type="Google" id="ProtNLM"/>
    </source>
</evidence>